<dbReference type="PANTHER" id="PTHR42753:SF2">
    <property type="entry name" value="PROLINE--TRNA LIGASE"/>
    <property type="match status" value="1"/>
</dbReference>
<evidence type="ECO:0000256" key="11">
    <source>
        <dbReference type="ARBA" id="ARBA00047671"/>
    </source>
</evidence>
<dbReference type="GO" id="GO:0006433">
    <property type="term" value="P:prolyl-tRNA aminoacylation"/>
    <property type="evidence" value="ECO:0007669"/>
    <property type="project" value="UniProtKB-UniRule"/>
</dbReference>
<evidence type="ECO:0000256" key="7">
    <source>
        <dbReference type="ARBA" id="ARBA00022741"/>
    </source>
</evidence>
<dbReference type="EC" id="6.1.1.15" evidence="3 12"/>
<evidence type="ECO:0000256" key="4">
    <source>
        <dbReference type="ARBA" id="ARBA00019110"/>
    </source>
</evidence>
<sequence length="571" mass="66165">MLYSKLFGKTVKKAPSDATLISHKLLYQAGFIRESTAGRYFMLPLGQQVQLKIMQIIREEMDEAGAQEMLSPVLHPLTLWEETNRTKTTGFELMKIKDRREMWFALAGTAEEMFVDVVRKFRPSYKDLPFNIYQFSLKFRDELRARGGLLRVREFIMKDAYSFDRNEEQFKKEYQNMWQTYKRIFESMGLKTTVIESDNGYIGGEYCHEFVVESEIGESRYLTTAKQEYAAHEEVAKFSRDEKNLTEKLAPLKEVEAKRGTTMEDGVKLHKKPLWQQIKDVLFVDEKGRFILSIIRGDYDINEVKLKHLTNAISLRHATDEEIKNKIHSEPGFISPVGIRNIIDKNIKLILVADDSLRTIRNAYGGANKKFKDLFNMNIDRDYQPDLEGDIAMAQAGFLSLDKKQKLIEKRGIEVGNIFQLGYHYSKRMKDAVFVDQNGKLEPFYMGCYGIGIGRTLAAIVEKFHDDRGIIWPENVAPYKFHLLGFDLKDEKVKKVAYEIYNLLTKTHNLEVLFDDREETSAGEKFADADLIGIPYRLVVSKRTGDKIEVKKRNEKKIDLLTLEHIIKTSS</sequence>
<dbReference type="InterPro" id="IPR006195">
    <property type="entry name" value="aa-tRNA-synth_II"/>
</dbReference>
<evidence type="ECO:0000256" key="8">
    <source>
        <dbReference type="ARBA" id="ARBA00022840"/>
    </source>
</evidence>
<dbReference type="InterPro" id="IPR007214">
    <property type="entry name" value="YbaK/aa-tRNA-synth-assoc-dom"/>
</dbReference>
<dbReference type="InterPro" id="IPR044140">
    <property type="entry name" value="ProRS_anticodon_short"/>
</dbReference>
<evidence type="ECO:0000259" key="13">
    <source>
        <dbReference type="PROSITE" id="PS50862"/>
    </source>
</evidence>
<dbReference type="InterPro" id="IPR036621">
    <property type="entry name" value="Anticodon-bd_dom_sf"/>
</dbReference>
<evidence type="ECO:0000256" key="2">
    <source>
        <dbReference type="ARBA" id="ARBA00011738"/>
    </source>
</evidence>
<dbReference type="SUPFAM" id="SSF55826">
    <property type="entry name" value="YbaK/ProRS associated domain"/>
    <property type="match status" value="1"/>
</dbReference>
<dbReference type="GO" id="GO:0005829">
    <property type="term" value="C:cytosol"/>
    <property type="evidence" value="ECO:0007669"/>
    <property type="project" value="TreeGrafter"/>
</dbReference>
<keyword evidence="6 14" id="KW-0436">Ligase</keyword>
<evidence type="ECO:0000256" key="1">
    <source>
        <dbReference type="ARBA" id="ARBA00004496"/>
    </source>
</evidence>
<keyword evidence="5" id="KW-0963">Cytoplasm</keyword>
<dbReference type="CDD" id="cd00861">
    <property type="entry name" value="ProRS_anticodon_short"/>
    <property type="match status" value="1"/>
</dbReference>
<dbReference type="GO" id="GO:0002161">
    <property type="term" value="F:aminoacyl-tRNA deacylase activity"/>
    <property type="evidence" value="ECO:0007669"/>
    <property type="project" value="InterPro"/>
</dbReference>
<keyword evidence="10" id="KW-0030">Aminoacyl-tRNA synthetase</keyword>
<dbReference type="GO" id="GO:0004827">
    <property type="term" value="F:proline-tRNA ligase activity"/>
    <property type="evidence" value="ECO:0007669"/>
    <property type="project" value="UniProtKB-UniRule"/>
</dbReference>
<dbReference type="InterPro" id="IPR002314">
    <property type="entry name" value="aa-tRNA-synt_IIb"/>
</dbReference>
<dbReference type="AlphaFoldDB" id="A0A1F7H138"/>
<dbReference type="PRINTS" id="PR01046">
    <property type="entry name" value="TRNASYNTHPRO"/>
</dbReference>
<dbReference type="InterPro" id="IPR004154">
    <property type="entry name" value="Anticodon-bd"/>
</dbReference>
<evidence type="ECO:0000256" key="6">
    <source>
        <dbReference type="ARBA" id="ARBA00022598"/>
    </source>
</evidence>
<dbReference type="Gene3D" id="3.40.50.800">
    <property type="entry name" value="Anticodon-binding domain"/>
    <property type="match status" value="1"/>
</dbReference>
<feature type="domain" description="Aminoacyl-transfer RNA synthetases class-II family profile" evidence="13">
    <location>
        <begin position="52"/>
        <end position="473"/>
    </location>
</feature>
<reference evidence="14 15" key="1">
    <citation type="journal article" date="2016" name="Nat. Commun.">
        <title>Thousands of microbial genomes shed light on interconnected biogeochemical processes in an aquifer system.</title>
        <authorList>
            <person name="Anantharaman K."/>
            <person name="Brown C.T."/>
            <person name="Hug L.A."/>
            <person name="Sharon I."/>
            <person name="Castelle C.J."/>
            <person name="Probst A.J."/>
            <person name="Thomas B.C."/>
            <person name="Singh A."/>
            <person name="Wilkins M.J."/>
            <person name="Karaoz U."/>
            <person name="Brodie E.L."/>
            <person name="Williams K.H."/>
            <person name="Hubbard S.S."/>
            <person name="Banfield J.F."/>
        </authorList>
    </citation>
    <scope>NUCLEOTIDE SEQUENCE [LARGE SCALE GENOMIC DNA]</scope>
</reference>
<keyword evidence="7" id="KW-0547">Nucleotide-binding</keyword>
<dbReference type="InterPro" id="IPR004500">
    <property type="entry name" value="Pro-tRNA-synth_IIa_bac-type"/>
</dbReference>
<organism evidence="14 15">
    <name type="scientific">Candidatus Roizmanbacteria bacterium RIFCSPHIGHO2_02_FULL_38_11</name>
    <dbReference type="NCBI Taxonomy" id="1802039"/>
    <lineage>
        <taxon>Bacteria</taxon>
        <taxon>Candidatus Roizmaniibacteriota</taxon>
    </lineage>
</organism>
<dbReference type="EMBL" id="MFZO01000031">
    <property type="protein sequence ID" value="OGK24644.1"/>
    <property type="molecule type" value="Genomic_DNA"/>
</dbReference>
<evidence type="ECO:0000256" key="9">
    <source>
        <dbReference type="ARBA" id="ARBA00022917"/>
    </source>
</evidence>
<dbReference type="SUPFAM" id="SSF52954">
    <property type="entry name" value="Class II aaRS ABD-related"/>
    <property type="match status" value="1"/>
</dbReference>
<name>A0A1F7H138_9BACT</name>
<dbReference type="InterPro" id="IPR002316">
    <property type="entry name" value="Pro-tRNA-ligase_IIa"/>
</dbReference>
<evidence type="ECO:0000256" key="10">
    <source>
        <dbReference type="ARBA" id="ARBA00023146"/>
    </source>
</evidence>
<keyword evidence="9" id="KW-0648">Protein biosynthesis</keyword>
<dbReference type="InterPro" id="IPR036754">
    <property type="entry name" value="YbaK/aa-tRNA-synt-asso_dom_sf"/>
</dbReference>
<dbReference type="Pfam" id="PF00587">
    <property type="entry name" value="tRNA-synt_2b"/>
    <property type="match status" value="1"/>
</dbReference>
<comment type="caution">
    <text evidence="14">The sequence shown here is derived from an EMBL/GenBank/DDBJ whole genome shotgun (WGS) entry which is preliminary data.</text>
</comment>
<accession>A0A1F7H138</accession>
<dbReference type="NCBIfam" id="NF006625">
    <property type="entry name" value="PRK09194.1"/>
    <property type="match status" value="1"/>
</dbReference>
<gene>
    <name evidence="14" type="ORF">A3C25_01555</name>
</gene>
<comment type="subcellular location">
    <subcellularLocation>
        <location evidence="1">Cytoplasm</location>
    </subcellularLocation>
</comment>
<evidence type="ECO:0000256" key="3">
    <source>
        <dbReference type="ARBA" id="ARBA00012831"/>
    </source>
</evidence>
<keyword evidence="8" id="KW-0067">ATP-binding</keyword>
<comment type="catalytic activity">
    <reaction evidence="11">
        <text>tRNA(Pro) + L-proline + ATP = L-prolyl-tRNA(Pro) + AMP + diphosphate</text>
        <dbReference type="Rhea" id="RHEA:14305"/>
        <dbReference type="Rhea" id="RHEA-COMP:9700"/>
        <dbReference type="Rhea" id="RHEA-COMP:9702"/>
        <dbReference type="ChEBI" id="CHEBI:30616"/>
        <dbReference type="ChEBI" id="CHEBI:33019"/>
        <dbReference type="ChEBI" id="CHEBI:60039"/>
        <dbReference type="ChEBI" id="CHEBI:78442"/>
        <dbReference type="ChEBI" id="CHEBI:78532"/>
        <dbReference type="ChEBI" id="CHEBI:456215"/>
        <dbReference type="EC" id="6.1.1.15"/>
    </reaction>
</comment>
<evidence type="ECO:0000256" key="5">
    <source>
        <dbReference type="ARBA" id="ARBA00022490"/>
    </source>
</evidence>
<protein>
    <recommendedName>
        <fullName evidence="4 12">Proline--tRNA ligase</fullName>
        <ecNumber evidence="3 12">6.1.1.15</ecNumber>
    </recommendedName>
</protein>
<dbReference type="InterPro" id="IPR045864">
    <property type="entry name" value="aa-tRNA-synth_II/BPL/LPL"/>
</dbReference>
<dbReference type="PROSITE" id="PS50862">
    <property type="entry name" value="AA_TRNA_LIGASE_II"/>
    <property type="match status" value="1"/>
</dbReference>
<dbReference type="PANTHER" id="PTHR42753">
    <property type="entry name" value="MITOCHONDRIAL RIBOSOME PROTEIN L39/PROLYL-TRNA LIGASE FAMILY MEMBER"/>
    <property type="match status" value="1"/>
</dbReference>
<dbReference type="GO" id="GO:0005524">
    <property type="term" value="F:ATP binding"/>
    <property type="evidence" value="ECO:0007669"/>
    <property type="project" value="UniProtKB-KW"/>
</dbReference>
<evidence type="ECO:0000313" key="15">
    <source>
        <dbReference type="Proteomes" id="UP000177913"/>
    </source>
</evidence>
<dbReference type="NCBIfam" id="TIGR00409">
    <property type="entry name" value="proS_fam_II"/>
    <property type="match status" value="1"/>
</dbReference>
<comment type="subunit">
    <text evidence="2">Homodimer.</text>
</comment>
<evidence type="ECO:0000313" key="14">
    <source>
        <dbReference type="EMBL" id="OGK24644.1"/>
    </source>
</evidence>
<dbReference type="Gene3D" id="3.30.930.10">
    <property type="entry name" value="Bira Bifunctional Protein, Domain 2"/>
    <property type="match status" value="2"/>
</dbReference>
<dbReference type="Proteomes" id="UP000177913">
    <property type="component" value="Unassembled WGS sequence"/>
</dbReference>
<dbReference type="Pfam" id="PF03129">
    <property type="entry name" value="HGTP_anticodon"/>
    <property type="match status" value="1"/>
</dbReference>
<proteinExistence type="predicted"/>
<dbReference type="SUPFAM" id="SSF55681">
    <property type="entry name" value="Class II aaRS and biotin synthetases"/>
    <property type="match status" value="1"/>
</dbReference>
<evidence type="ECO:0000256" key="12">
    <source>
        <dbReference type="NCBIfam" id="TIGR00409"/>
    </source>
</evidence>
<dbReference type="InterPro" id="IPR050062">
    <property type="entry name" value="Pro-tRNA_synthetase"/>
</dbReference>
<dbReference type="Pfam" id="PF04073">
    <property type="entry name" value="tRNA_edit"/>
    <property type="match status" value="1"/>
</dbReference>